<name>D0LRY2_HALO1</name>
<organism evidence="2 3">
    <name type="scientific">Haliangium ochraceum (strain DSM 14365 / JCM 11303 / SMP-2)</name>
    <dbReference type="NCBI Taxonomy" id="502025"/>
    <lineage>
        <taxon>Bacteria</taxon>
        <taxon>Pseudomonadati</taxon>
        <taxon>Myxococcota</taxon>
        <taxon>Polyangia</taxon>
        <taxon>Haliangiales</taxon>
        <taxon>Kofleriaceae</taxon>
        <taxon>Haliangium</taxon>
    </lineage>
</organism>
<gene>
    <name evidence="2" type="ordered locus">Hoch_1091</name>
</gene>
<dbReference type="CDD" id="cd00093">
    <property type="entry name" value="HTH_XRE"/>
    <property type="match status" value="1"/>
</dbReference>
<dbReference type="eggNOG" id="COG1396">
    <property type="taxonomic scope" value="Bacteria"/>
</dbReference>
<dbReference type="OrthoDB" id="9803760at2"/>
<feature type="domain" description="HTH cro/C1-type" evidence="1">
    <location>
        <begin position="13"/>
        <end position="67"/>
    </location>
</feature>
<dbReference type="Proteomes" id="UP000001880">
    <property type="component" value="Chromosome"/>
</dbReference>
<dbReference type="RefSeq" id="WP_012826293.1">
    <property type="nucleotide sequence ID" value="NC_013440.1"/>
</dbReference>
<protein>
    <submittedName>
        <fullName evidence="2">Transcriptional regulator, XRE family</fullName>
    </submittedName>
</protein>
<dbReference type="PROSITE" id="PS50943">
    <property type="entry name" value="HTH_CROC1"/>
    <property type="match status" value="1"/>
</dbReference>
<accession>D0LRY2</accession>
<dbReference type="SUPFAM" id="SSF47413">
    <property type="entry name" value="lambda repressor-like DNA-binding domains"/>
    <property type="match status" value="1"/>
</dbReference>
<evidence type="ECO:0000313" key="3">
    <source>
        <dbReference type="Proteomes" id="UP000001880"/>
    </source>
</evidence>
<sequence>MSRELATTIGNAVRDGRKAFGLTQEQAAERLDISADYYGRVERGVAIPSVSMLRRLAVAFGLDGNVLLGLGDADLDTST</sequence>
<reference evidence="2 3" key="1">
    <citation type="journal article" date="2010" name="Stand. Genomic Sci.">
        <title>Complete genome sequence of Haliangium ochraceum type strain (SMP-2).</title>
        <authorList>
            <consortium name="US DOE Joint Genome Institute (JGI-PGF)"/>
            <person name="Ivanova N."/>
            <person name="Daum C."/>
            <person name="Lang E."/>
            <person name="Abt B."/>
            <person name="Kopitz M."/>
            <person name="Saunders E."/>
            <person name="Lapidus A."/>
            <person name="Lucas S."/>
            <person name="Glavina Del Rio T."/>
            <person name="Nolan M."/>
            <person name="Tice H."/>
            <person name="Copeland A."/>
            <person name="Cheng J.F."/>
            <person name="Chen F."/>
            <person name="Bruce D."/>
            <person name="Goodwin L."/>
            <person name="Pitluck S."/>
            <person name="Mavromatis K."/>
            <person name="Pati A."/>
            <person name="Mikhailova N."/>
            <person name="Chen A."/>
            <person name="Palaniappan K."/>
            <person name="Land M."/>
            <person name="Hauser L."/>
            <person name="Chang Y.J."/>
            <person name="Jeffries C.D."/>
            <person name="Detter J.C."/>
            <person name="Brettin T."/>
            <person name="Rohde M."/>
            <person name="Goker M."/>
            <person name="Bristow J."/>
            <person name="Markowitz V."/>
            <person name="Eisen J.A."/>
            <person name="Hugenholtz P."/>
            <person name="Kyrpides N.C."/>
            <person name="Klenk H.P."/>
        </authorList>
    </citation>
    <scope>NUCLEOTIDE SEQUENCE [LARGE SCALE GENOMIC DNA]</scope>
    <source>
        <strain evidence="3">DSM 14365 / CIP 107738 / JCM 11303 / AJ 13395 / SMP-2</strain>
    </source>
</reference>
<evidence type="ECO:0000313" key="2">
    <source>
        <dbReference type="EMBL" id="ACY13679.1"/>
    </source>
</evidence>
<dbReference type="GO" id="GO:0003677">
    <property type="term" value="F:DNA binding"/>
    <property type="evidence" value="ECO:0007669"/>
    <property type="project" value="InterPro"/>
</dbReference>
<dbReference type="Pfam" id="PF01381">
    <property type="entry name" value="HTH_3"/>
    <property type="match status" value="1"/>
</dbReference>
<dbReference type="InterPro" id="IPR010982">
    <property type="entry name" value="Lambda_DNA-bd_dom_sf"/>
</dbReference>
<keyword evidence="3" id="KW-1185">Reference proteome</keyword>
<evidence type="ECO:0000259" key="1">
    <source>
        <dbReference type="PROSITE" id="PS50943"/>
    </source>
</evidence>
<dbReference type="EMBL" id="CP001804">
    <property type="protein sequence ID" value="ACY13679.1"/>
    <property type="molecule type" value="Genomic_DNA"/>
</dbReference>
<proteinExistence type="predicted"/>
<dbReference type="SMART" id="SM00530">
    <property type="entry name" value="HTH_XRE"/>
    <property type="match status" value="1"/>
</dbReference>
<dbReference type="InterPro" id="IPR001387">
    <property type="entry name" value="Cro/C1-type_HTH"/>
</dbReference>
<dbReference type="AlphaFoldDB" id="D0LRY2"/>
<dbReference type="Gene3D" id="1.10.260.40">
    <property type="entry name" value="lambda repressor-like DNA-binding domains"/>
    <property type="match status" value="1"/>
</dbReference>
<dbReference type="KEGG" id="hoh:Hoch_1091"/>
<dbReference type="HOGENOM" id="CLU_066192_29_4_7"/>